<proteinExistence type="predicted"/>
<name>A0AAD7HLF9_9AGAR</name>
<feature type="compositionally biased region" description="Basic residues" evidence="2">
    <location>
        <begin position="67"/>
        <end position="82"/>
    </location>
</feature>
<evidence type="ECO:0000256" key="1">
    <source>
        <dbReference type="SAM" id="Coils"/>
    </source>
</evidence>
<accession>A0AAD7HLF9</accession>
<comment type="caution">
    <text evidence="5">The sequence shown here is derived from an EMBL/GenBank/DDBJ whole genome shotgun (WGS) entry which is preliminary data.</text>
</comment>
<keyword evidence="3" id="KW-0732">Signal</keyword>
<organism evidence="5 6">
    <name type="scientific">Mycena metata</name>
    <dbReference type="NCBI Taxonomy" id="1033252"/>
    <lineage>
        <taxon>Eukaryota</taxon>
        <taxon>Fungi</taxon>
        <taxon>Dikarya</taxon>
        <taxon>Basidiomycota</taxon>
        <taxon>Agaricomycotina</taxon>
        <taxon>Agaricomycetes</taxon>
        <taxon>Agaricomycetidae</taxon>
        <taxon>Agaricales</taxon>
        <taxon>Marasmiineae</taxon>
        <taxon>Mycenaceae</taxon>
        <taxon>Mycena</taxon>
    </lineage>
</organism>
<reference evidence="5" key="1">
    <citation type="submission" date="2023-03" db="EMBL/GenBank/DDBJ databases">
        <title>Massive genome expansion in bonnet fungi (Mycena s.s.) driven by repeated elements and novel gene families across ecological guilds.</title>
        <authorList>
            <consortium name="Lawrence Berkeley National Laboratory"/>
            <person name="Harder C.B."/>
            <person name="Miyauchi S."/>
            <person name="Viragh M."/>
            <person name="Kuo A."/>
            <person name="Thoen E."/>
            <person name="Andreopoulos B."/>
            <person name="Lu D."/>
            <person name="Skrede I."/>
            <person name="Drula E."/>
            <person name="Henrissat B."/>
            <person name="Morin E."/>
            <person name="Kohler A."/>
            <person name="Barry K."/>
            <person name="LaButti K."/>
            <person name="Morin E."/>
            <person name="Salamov A."/>
            <person name="Lipzen A."/>
            <person name="Mereny Z."/>
            <person name="Hegedus B."/>
            <person name="Baldrian P."/>
            <person name="Stursova M."/>
            <person name="Weitz H."/>
            <person name="Taylor A."/>
            <person name="Grigoriev I.V."/>
            <person name="Nagy L.G."/>
            <person name="Martin F."/>
            <person name="Kauserud H."/>
        </authorList>
    </citation>
    <scope>NUCLEOTIDE SEQUENCE</scope>
    <source>
        <strain evidence="5">CBHHK182m</strain>
    </source>
</reference>
<dbReference type="Pfam" id="PF20231">
    <property type="entry name" value="DUF6589"/>
    <property type="match status" value="1"/>
</dbReference>
<feature type="domain" description="DUF6589" evidence="4">
    <location>
        <begin position="402"/>
        <end position="808"/>
    </location>
</feature>
<dbReference type="Proteomes" id="UP001215598">
    <property type="component" value="Unassembled WGS sequence"/>
</dbReference>
<protein>
    <recommendedName>
        <fullName evidence="4">DUF6589 domain-containing protein</fullName>
    </recommendedName>
</protein>
<feature type="region of interest" description="Disordered" evidence="2">
    <location>
        <begin position="27"/>
        <end position="94"/>
    </location>
</feature>
<feature type="chain" id="PRO_5042080707" description="DUF6589 domain-containing protein" evidence="3">
    <location>
        <begin position="22"/>
        <end position="936"/>
    </location>
</feature>
<evidence type="ECO:0000256" key="3">
    <source>
        <dbReference type="SAM" id="SignalP"/>
    </source>
</evidence>
<gene>
    <name evidence="5" type="ORF">B0H16DRAFT_1788681</name>
</gene>
<evidence type="ECO:0000313" key="5">
    <source>
        <dbReference type="EMBL" id="KAJ7722702.1"/>
    </source>
</evidence>
<dbReference type="InterPro" id="IPR046496">
    <property type="entry name" value="DUF6589"/>
</dbReference>
<keyword evidence="1" id="KW-0175">Coiled coil</keyword>
<evidence type="ECO:0000259" key="4">
    <source>
        <dbReference type="Pfam" id="PF20231"/>
    </source>
</evidence>
<sequence>MRIWALFTAFLLLETFPEQQSINALSSPAMANLTTPRQPLIPDRETPSPQPVEQPSSGPNPVFLPTPKRRGRPSTSGRSKRRKADDTEPTQEEIAAESRLMQQKLAEAAAEKAAEDLKKAEKQAEEARRIRIYASLEALKNAGCTSTYQFFEDFFASTDREISRQASRLMNDHGTDFLDLMHAKRPDIVERWALKTTLPIIAAEGRSLSDLLRPDSTQTYTSRLKTWSLERMIAEATVAAPNLCELLMLMGMTSEVGRQDNKLVLVTVLCMLAQSQNERANEFQEIMGTYFLACSTPRRQFDVLAHAGLTVSYSKAINDLKGLSAEGLARLRRMVQEKACMIVWDNLNIAFKVSEQRHNSKDSFENGTTGTLILLYGVLRGELELELLEPRITRKPVIDFEPMDTLPSAEQIIQARNSSLWHIRRILLEWFPKLGAKFQKEHGDVPVVKAIPLHQTVQLPTPAMKIDESSLDGTIDVIDTLIIRTLRLDNAGMREHGVMFAGGDLLSLSLTDKAIAARREDTNLLDRYGSYLKGMLGLFHVKLSGTRGTLNEHWGEPNSKFPGSLWSQNAFLARKAIPGGWKSKKLAPFRPSHELMLNLSLPAHILDGFRIYCGAESLEAWVDSDPSWESIVSVSEVVVQKLCSASTVEELRLKPEAERDPQLENTILCNHDMLLLLLFTTSIKSGDVGTVLNILAHWMVMFRGTGSMPKYADALFELINNLKRWPPQLREAYLNNWLVNLTGKIKAFKEVDLLQEHQNFWAKVIYNARGSNRSWEWLSMVTVVIFNLRDVMRNVQSQFKIPHHGVSHTSPQTAVDVANLTAWLEANSLQTYVINRAGSDKILRARDLMVAGAAYASTPSAFKNFRADIRNVTYKTNAGAGDEESDEEEPPAEQDLDVFRDAPIEQDDLMHDDEEFMDMADEFLRMAEEATGLEGI</sequence>
<dbReference type="EMBL" id="JARKIB010000217">
    <property type="protein sequence ID" value="KAJ7722702.1"/>
    <property type="molecule type" value="Genomic_DNA"/>
</dbReference>
<evidence type="ECO:0000256" key="2">
    <source>
        <dbReference type="SAM" id="MobiDB-lite"/>
    </source>
</evidence>
<keyword evidence="6" id="KW-1185">Reference proteome</keyword>
<feature type="coiled-coil region" evidence="1">
    <location>
        <begin position="103"/>
        <end position="130"/>
    </location>
</feature>
<dbReference type="AlphaFoldDB" id="A0AAD7HLF9"/>
<evidence type="ECO:0000313" key="6">
    <source>
        <dbReference type="Proteomes" id="UP001215598"/>
    </source>
</evidence>
<feature type="signal peptide" evidence="3">
    <location>
        <begin position="1"/>
        <end position="21"/>
    </location>
</feature>